<dbReference type="InterPro" id="IPR029050">
    <property type="entry name" value="Immunoprotect_excell_Ig-like"/>
</dbReference>
<dbReference type="Gene3D" id="2.60.40.1240">
    <property type="match status" value="1"/>
</dbReference>
<keyword evidence="3" id="KW-1133">Transmembrane helix</keyword>
<reference evidence="5" key="1">
    <citation type="journal article" date="2019" name="Int. J. Syst. Evol. Microbiol.">
        <title>The Global Catalogue of Microorganisms (GCM) 10K type strain sequencing project: providing services to taxonomists for standard genome sequencing and annotation.</title>
        <authorList>
            <consortium name="The Broad Institute Genomics Platform"/>
            <consortium name="The Broad Institute Genome Sequencing Center for Infectious Disease"/>
            <person name="Wu L."/>
            <person name="Ma J."/>
        </authorList>
    </citation>
    <scope>NUCLEOTIDE SEQUENCE [LARGE SCALE GENOMIC DNA]</scope>
    <source>
        <strain evidence="5">NBRC 106310</strain>
    </source>
</reference>
<dbReference type="Proteomes" id="UP001321543">
    <property type="component" value="Chromosome"/>
</dbReference>
<accession>A0ABN6X5B0</accession>
<dbReference type="RefSeq" id="WP_286300384.1">
    <property type="nucleotide sequence ID" value="NZ_AP027728.1"/>
</dbReference>
<evidence type="ECO:0000313" key="5">
    <source>
        <dbReference type="Proteomes" id="UP001321543"/>
    </source>
</evidence>
<organism evidence="4 5">
    <name type="scientific">Microbacterium suwonense</name>
    <dbReference type="NCBI Taxonomy" id="683047"/>
    <lineage>
        <taxon>Bacteria</taxon>
        <taxon>Bacillati</taxon>
        <taxon>Actinomycetota</taxon>
        <taxon>Actinomycetes</taxon>
        <taxon>Micrococcales</taxon>
        <taxon>Microbacteriaceae</taxon>
        <taxon>Microbacterium</taxon>
    </lineage>
</organism>
<proteinExistence type="predicted"/>
<dbReference type="EMBL" id="AP027728">
    <property type="protein sequence ID" value="BDZ39935.1"/>
    <property type="molecule type" value="Genomic_DNA"/>
</dbReference>
<evidence type="ECO:0000313" key="4">
    <source>
        <dbReference type="EMBL" id="BDZ39935.1"/>
    </source>
</evidence>
<feature type="region of interest" description="Disordered" evidence="2">
    <location>
        <begin position="45"/>
        <end position="79"/>
    </location>
</feature>
<keyword evidence="3" id="KW-0472">Membrane</keyword>
<evidence type="ECO:0000256" key="3">
    <source>
        <dbReference type="SAM" id="Phobius"/>
    </source>
</evidence>
<protein>
    <recommendedName>
        <fullName evidence="6">DUF4352 domain-containing protein</fullName>
    </recommendedName>
</protein>
<feature type="transmembrane region" description="Helical" evidence="3">
    <location>
        <begin position="16"/>
        <end position="40"/>
    </location>
</feature>
<keyword evidence="3" id="KW-0812">Transmembrane</keyword>
<sequence length="217" mass="22795">MTESSPSPKGVTISRGVLIGGGVVLFVLVIGVAVLVGIMIGGKDAPAAEPSNVPTTSSEPVVAEPKAIQPAPPPAEPEPETFRIGDTFTTGNVTLTIHSVEVTNSIATTDGSPLTPDSGGQLLLIKSTYSNSKTQADLSCGNTDLYIQVFDTEEREMAPVFETASIPGNPGCNDHLLQDTPHEWNFAFQSVAGALPLAISVTETEQWLDPVWVDIQQ</sequence>
<keyword evidence="5" id="KW-1185">Reference proteome</keyword>
<keyword evidence="1" id="KW-0732">Signal</keyword>
<gene>
    <name evidence="4" type="ORF">GCM10025863_25490</name>
</gene>
<evidence type="ECO:0000256" key="1">
    <source>
        <dbReference type="ARBA" id="ARBA00022729"/>
    </source>
</evidence>
<evidence type="ECO:0008006" key="6">
    <source>
        <dbReference type="Google" id="ProtNLM"/>
    </source>
</evidence>
<evidence type="ECO:0000256" key="2">
    <source>
        <dbReference type="SAM" id="MobiDB-lite"/>
    </source>
</evidence>
<name>A0ABN6X5B0_9MICO</name>